<dbReference type="RefSeq" id="WP_041049274.1">
    <property type="nucleotide sequence ID" value="NZ_JXAK01000037.1"/>
</dbReference>
<evidence type="ECO:0000313" key="2">
    <source>
        <dbReference type="EMBL" id="KIL39454.1"/>
    </source>
</evidence>
<proteinExistence type="predicted"/>
<comment type="caution">
    <text evidence="2">The sequence shown here is derived from an EMBL/GenBank/DDBJ whole genome shotgun (WGS) entry which is preliminary data.</text>
</comment>
<dbReference type="Gene3D" id="3.40.630.30">
    <property type="match status" value="1"/>
</dbReference>
<keyword evidence="3" id="KW-1185">Reference proteome</keyword>
<dbReference type="InterPro" id="IPR000182">
    <property type="entry name" value="GNAT_dom"/>
</dbReference>
<evidence type="ECO:0000259" key="1">
    <source>
        <dbReference type="PROSITE" id="PS51186"/>
    </source>
</evidence>
<dbReference type="PROSITE" id="PS51186">
    <property type="entry name" value="GNAT"/>
    <property type="match status" value="1"/>
</dbReference>
<name>A0ABR5AEL9_9BACL</name>
<dbReference type="SUPFAM" id="SSF55729">
    <property type="entry name" value="Acyl-CoA N-acyltransferases (Nat)"/>
    <property type="match status" value="1"/>
</dbReference>
<feature type="domain" description="N-acetyltransferase" evidence="1">
    <location>
        <begin position="4"/>
        <end position="167"/>
    </location>
</feature>
<dbReference type="Pfam" id="PF00583">
    <property type="entry name" value="Acetyltransf_1"/>
    <property type="match status" value="1"/>
</dbReference>
<reference evidence="2 3" key="1">
    <citation type="submission" date="2014-12" db="EMBL/GenBank/DDBJ databases">
        <title>Draft genome sequence of Paenibacillus kamchatkensis strain B-2647.</title>
        <authorList>
            <person name="Karlyshev A.V."/>
            <person name="Kudryashova E.B."/>
        </authorList>
    </citation>
    <scope>NUCLEOTIDE SEQUENCE [LARGE SCALE GENOMIC DNA]</scope>
    <source>
        <strain evidence="2 3">VKM B-2647</strain>
    </source>
</reference>
<gene>
    <name evidence="2" type="ORF">SD70_19995</name>
</gene>
<organism evidence="2 3">
    <name type="scientific">Gordoniibacillus kamchatkensis</name>
    <dbReference type="NCBI Taxonomy" id="1590651"/>
    <lineage>
        <taxon>Bacteria</taxon>
        <taxon>Bacillati</taxon>
        <taxon>Bacillota</taxon>
        <taxon>Bacilli</taxon>
        <taxon>Bacillales</taxon>
        <taxon>Paenibacillaceae</taxon>
        <taxon>Gordoniibacillus</taxon>
    </lineage>
</organism>
<dbReference type="InterPro" id="IPR016181">
    <property type="entry name" value="Acyl_CoA_acyltransferase"/>
</dbReference>
<evidence type="ECO:0000313" key="3">
    <source>
        <dbReference type="Proteomes" id="UP000031967"/>
    </source>
</evidence>
<dbReference type="CDD" id="cd04301">
    <property type="entry name" value="NAT_SF"/>
    <property type="match status" value="1"/>
</dbReference>
<sequence>MTTIELRRLNAREGQDIRDMVLEIGPRENGFGNGFYTSGEAEFQAALDRNLAMSQGDDLAPHLVPQTVYWLYVGGLPVGYGKLRHRLNDKLRLEGGHIGYVIRPTERQKGYGKLLLQELVKEAKHLGLSDVLLTCNEDNTASRRIIEGCGGRLEDVMDGKCRYWIQI</sequence>
<dbReference type="PANTHER" id="PTHR39173">
    <property type="entry name" value="ACETYLTRANSFERASE"/>
    <property type="match status" value="1"/>
</dbReference>
<dbReference type="PANTHER" id="PTHR39173:SF1">
    <property type="entry name" value="ACETYLTRANSFERASE"/>
    <property type="match status" value="1"/>
</dbReference>
<accession>A0ABR5AEL9</accession>
<protein>
    <submittedName>
        <fullName evidence="2">GCN5 family acetyltransferase</fullName>
    </submittedName>
</protein>
<dbReference type="EMBL" id="JXAK01000037">
    <property type="protein sequence ID" value="KIL39454.1"/>
    <property type="molecule type" value="Genomic_DNA"/>
</dbReference>
<dbReference type="Proteomes" id="UP000031967">
    <property type="component" value="Unassembled WGS sequence"/>
</dbReference>